<dbReference type="InterPro" id="IPR014044">
    <property type="entry name" value="CAP_dom"/>
</dbReference>
<evidence type="ECO:0000313" key="3">
    <source>
        <dbReference type="WBParaSite" id="jg4678"/>
    </source>
</evidence>
<accession>A0A915EAS1</accession>
<organism evidence="2 3">
    <name type="scientific">Ditylenchus dipsaci</name>
    <dbReference type="NCBI Taxonomy" id="166011"/>
    <lineage>
        <taxon>Eukaryota</taxon>
        <taxon>Metazoa</taxon>
        <taxon>Ecdysozoa</taxon>
        <taxon>Nematoda</taxon>
        <taxon>Chromadorea</taxon>
        <taxon>Rhabditida</taxon>
        <taxon>Tylenchina</taxon>
        <taxon>Tylenchomorpha</taxon>
        <taxon>Sphaerularioidea</taxon>
        <taxon>Anguinidae</taxon>
        <taxon>Anguininae</taxon>
        <taxon>Ditylenchus</taxon>
    </lineage>
</organism>
<dbReference type="SUPFAM" id="SSF55797">
    <property type="entry name" value="PR-1-like"/>
    <property type="match status" value="2"/>
</dbReference>
<proteinExistence type="predicted"/>
<dbReference type="Gene3D" id="3.40.33.10">
    <property type="entry name" value="CAP"/>
    <property type="match status" value="2"/>
</dbReference>
<dbReference type="SMART" id="SM00198">
    <property type="entry name" value="SCP"/>
    <property type="match status" value="1"/>
</dbReference>
<evidence type="ECO:0000259" key="1">
    <source>
        <dbReference type="SMART" id="SM00198"/>
    </source>
</evidence>
<feature type="domain" description="SCP" evidence="1">
    <location>
        <begin position="20"/>
        <end position="184"/>
    </location>
</feature>
<dbReference type="Proteomes" id="UP000887574">
    <property type="component" value="Unplaced"/>
</dbReference>
<dbReference type="WBParaSite" id="jg4678">
    <property type="protein sequence ID" value="jg4678"/>
    <property type="gene ID" value="jg4678"/>
</dbReference>
<dbReference type="AlphaFoldDB" id="A0A915EAS1"/>
<keyword evidence="2" id="KW-1185">Reference proteome</keyword>
<evidence type="ECO:0000313" key="2">
    <source>
        <dbReference type="Proteomes" id="UP000887574"/>
    </source>
</evidence>
<dbReference type="InterPro" id="IPR035940">
    <property type="entry name" value="CAP_sf"/>
</dbReference>
<sequence length="440" mass="50248">MYTRKSIKLATSEKIQLGNEQISEILDFHNELKREVGNGLNKNKHANIFAYNKLFLGVKYEGDTASNNYRYEWHPKLAIKATQILSECSTKWDCKGKVADCTVALRERIKEGTMGYNMHAFKPNYRSRKIRSGSQKTKFNEIAELAQMLHSPASYIGCAIYKCDSGKTRTLFLCVYDQQIKSLTKPSQLFESGKACESDKECTTHNNSACDFATGMCVRLPTATGVLVETSIKFFHYMALLFNSFRSRVSMGIAKDSNGSMLPSAANMYKLMHSIDHTTNYSLRIGSWCLPHTYVTQKNTHQYFYRLNHDDPLYHELTTGVAEQRRYDKLVLKAFKQWEKEMLSTQLSFTKSADPHTHQVPEIAQMIVGSHTNLGCSIHDCKPNNYILLVCVLEHKHAFFKHPHNYLPYQSGRPCMLDSDCTYFADSRCDVSSVCVKMEP</sequence>
<reference evidence="3" key="1">
    <citation type="submission" date="2022-11" db="UniProtKB">
        <authorList>
            <consortium name="WormBaseParasite"/>
        </authorList>
    </citation>
    <scope>IDENTIFICATION</scope>
</reference>
<dbReference type="Pfam" id="PF00188">
    <property type="entry name" value="CAP"/>
    <property type="match status" value="1"/>
</dbReference>
<protein>
    <submittedName>
        <fullName evidence="3">SCP domain-containing protein</fullName>
    </submittedName>
</protein>
<name>A0A915EAS1_9BILA</name>